<dbReference type="GeneID" id="17283065"/>
<dbReference type="InterPro" id="IPR052032">
    <property type="entry name" value="ATP-dep_AA_Ligase"/>
</dbReference>
<dbReference type="GO" id="GO:0016874">
    <property type="term" value="F:ligase activity"/>
    <property type="evidence" value="ECO:0007669"/>
    <property type="project" value="UniProtKB-KW"/>
</dbReference>
<dbReference type="PaxDb" id="2903-EOD37795"/>
<organism evidence="4 5">
    <name type="scientific">Emiliania huxleyi (strain CCMP1516)</name>
    <dbReference type="NCBI Taxonomy" id="280463"/>
    <lineage>
        <taxon>Eukaryota</taxon>
        <taxon>Haptista</taxon>
        <taxon>Haptophyta</taxon>
        <taxon>Prymnesiophyceae</taxon>
        <taxon>Isochrysidales</taxon>
        <taxon>Noelaerhabdaceae</taxon>
        <taxon>Emiliania</taxon>
    </lineage>
</organism>
<evidence type="ECO:0000256" key="1">
    <source>
        <dbReference type="ARBA" id="ARBA00022598"/>
    </source>
</evidence>
<sequence length="462" mass="49348">MRKVKESPTPVVNNGPQRKWMQLRCGNAPLRRVAWYDNCPDSALDKLLRTACRIGIETEYLLCEKGGLPLAVSSSLPTAQTYELVPTVRRASALEVAKAAEAGLSVPGADAVVVVDPVSTGAVVAHQAVHRMGLQVICVWSESIPEELKGFVAHGMGISHAGVLSHEVAKTAAAVRAIGANVVACIVGCETGVSLGDALAEALQLPGNGTLKSGLRRNKYAQACVDSIEGVEAFLAAWSPSPYRAVVKPYLAGDEYVVDTVSRDGVHKCVALWKYDKRVYNGAPVVYYGMQLLAIDSEPRLAEMVGYTASVLDALGIRHGCCHTEIMLVERGPVLVEAPMAEAALGYSAVTAMLDCYLDPAAFADLPVVPSDFSVHVMEAKLRSPVAGVLKSINEERWLAITRLSSFKSACVMVSVGQPIAKTIDACSASGNVNLQHESLEVLRRDYAAFHELVEAGLFEVH</sequence>
<keyword evidence="2" id="KW-0547">Nucleotide-binding</keyword>
<accession>A0A0D3KPW0</accession>
<dbReference type="eggNOG" id="ENOG502QUGS">
    <property type="taxonomic scope" value="Eukaryota"/>
</dbReference>
<name>A0A0D3KPW0_EMIH1</name>
<proteinExistence type="predicted"/>
<evidence type="ECO:0000313" key="5">
    <source>
        <dbReference type="Proteomes" id="UP000013827"/>
    </source>
</evidence>
<reference evidence="4" key="2">
    <citation type="submission" date="2024-10" db="UniProtKB">
        <authorList>
            <consortium name="EnsemblProtists"/>
        </authorList>
    </citation>
    <scope>IDENTIFICATION</scope>
</reference>
<dbReference type="RefSeq" id="XP_005790224.1">
    <property type="nucleotide sequence ID" value="XM_005790167.1"/>
</dbReference>
<evidence type="ECO:0000313" key="4">
    <source>
        <dbReference type="EnsemblProtists" id="EOD37795"/>
    </source>
</evidence>
<dbReference type="HOGENOM" id="CLU_592431_0_0_1"/>
<keyword evidence="5" id="KW-1185">Reference proteome</keyword>
<keyword evidence="1" id="KW-0436">Ligase</keyword>
<dbReference type="KEGG" id="ehx:EMIHUDRAFT_225047"/>
<dbReference type="Proteomes" id="UP000013827">
    <property type="component" value="Unassembled WGS sequence"/>
</dbReference>
<dbReference type="Gene3D" id="3.30.470.20">
    <property type="entry name" value="ATP-grasp fold, B domain"/>
    <property type="match status" value="1"/>
</dbReference>
<dbReference type="AlphaFoldDB" id="A0A0D3KPW0"/>
<dbReference type="GO" id="GO:0005524">
    <property type="term" value="F:ATP binding"/>
    <property type="evidence" value="ECO:0007669"/>
    <property type="project" value="UniProtKB-KW"/>
</dbReference>
<keyword evidence="3" id="KW-0067">ATP-binding</keyword>
<dbReference type="EnsemblProtists" id="EOD37795">
    <property type="protein sequence ID" value="EOD37795"/>
    <property type="gene ID" value="EMIHUDRAFT_225047"/>
</dbReference>
<reference evidence="5" key="1">
    <citation type="journal article" date="2013" name="Nature">
        <title>Pan genome of the phytoplankton Emiliania underpins its global distribution.</title>
        <authorList>
            <person name="Read B.A."/>
            <person name="Kegel J."/>
            <person name="Klute M.J."/>
            <person name="Kuo A."/>
            <person name="Lefebvre S.C."/>
            <person name="Maumus F."/>
            <person name="Mayer C."/>
            <person name="Miller J."/>
            <person name="Monier A."/>
            <person name="Salamov A."/>
            <person name="Young J."/>
            <person name="Aguilar M."/>
            <person name="Claverie J.M."/>
            <person name="Frickenhaus S."/>
            <person name="Gonzalez K."/>
            <person name="Herman E.K."/>
            <person name="Lin Y.C."/>
            <person name="Napier J."/>
            <person name="Ogata H."/>
            <person name="Sarno A.F."/>
            <person name="Shmutz J."/>
            <person name="Schroeder D."/>
            <person name="de Vargas C."/>
            <person name="Verret F."/>
            <person name="von Dassow P."/>
            <person name="Valentin K."/>
            <person name="Van de Peer Y."/>
            <person name="Wheeler G."/>
            <person name="Dacks J.B."/>
            <person name="Delwiche C.F."/>
            <person name="Dyhrman S.T."/>
            <person name="Glockner G."/>
            <person name="John U."/>
            <person name="Richards T."/>
            <person name="Worden A.Z."/>
            <person name="Zhang X."/>
            <person name="Grigoriev I.V."/>
            <person name="Allen A.E."/>
            <person name="Bidle K."/>
            <person name="Borodovsky M."/>
            <person name="Bowler C."/>
            <person name="Brownlee C."/>
            <person name="Cock J.M."/>
            <person name="Elias M."/>
            <person name="Gladyshev V.N."/>
            <person name="Groth M."/>
            <person name="Guda C."/>
            <person name="Hadaegh A."/>
            <person name="Iglesias-Rodriguez M.D."/>
            <person name="Jenkins J."/>
            <person name="Jones B.M."/>
            <person name="Lawson T."/>
            <person name="Leese F."/>
            <person name="Lindquist E."/>
            <person name="Lobanov A."/>
            <person name="Lomsadze A."/>
            <person name="Malik S.B."/>
            <person name="Marsh M.E."/>
            <person name="Mackinder L."/>
            <person name="Mock T."/>
            <person name="Mueller-Roeber B."/>
            <person name="Pagarete A."/>
            <person name="Parker M."/>
            <person name="Probert I."/>
            <person name="Quesneville H."/>
            <person name="Raines C."/>
            <person name="Rensing S.A."/>
            <person name="Riano-Pachon D.M."/>
            <person name="Richier S."/>
            <person name="Rokitta S."/>
            <person name="Shiraiwa Y."/>
            <person name="Soanes D.M."/>
            <person name="van der Giezen M."/>
            <person name="Wahlund T.M."/>
            <person name="Williams B."/>
            <person name="Wilson W."/>
            <person name="Wolfe G."/>
            <person name="Wurch L.L."/>
        </authorList>
    </citation>
    <scope>NUCLEOTIDE SEQUENCE</scope>
</reference>
<evidence type="ECO:0008006" key="6">
    <source>
        <dbReference type="Google" id="ProtNLM"/>
    </source>
</evidence>
<dbReference type="PANTHER" id="PTHR43585:SF2">
    <property type="entry name" value="ATP-GRASP ENZYME FSQD"/>
    <property type="match status" value="1"/>
</dbReference>
<dbReference type="PANTHER" id="PTHR43585">
    <property type="entry name" value="FUMIPYRROLE BIOSYNTHESIS PROTEIN C"/>
    <property type="match status" value="1"/>
</dbReference>
<protein>
    <recommendedName>
        <fullName evidence="6">ATP-grasp domain-containing protein</fullName>
    </recommendedName>
</protein>
<evidence type="ECO:0000256" key="3">
    <source>
        <dbReference type="ARBA" id="ARBA00022840"/>
    </source>
</evidence>
<evidence type="ECO:0000256" key="2">
    <source>
        <dbReference type="ARBA" id="ARBA00022741"/>
    </source>
</evidence>
<dbReference type="SUPFAM" id="SSF56059">
    <property type="entry name" value="Glutathione synthetase ATP-binding domain-like"/>
    <property type="match status" value="1"/>
</dbReference>